<feature type="transmembrane region" description="Helical" evidence="5">
    <location>
        <begin position="12"/>
        <end position="32"/>
    </location>
</feature>
<dbReference type="EMBL" id="CALNXI010004381">
    <property type="protein sequence ID" value="CAH3195691.1"/>
    <property type="molecule type" value="Genomic_DNA"/>
</dbReference>
<dbReference type="InterPro" id="IPR005821">
    <property type="entry name" value="Ion_trans_dom"/>
</dbReference>
<keyword evidence="8" id="KW-1185">Reference proteome</keyword>
<dbReference type="SUPFAM" id="SSF81324">
    <property type="entry name" value="Voltage-gated potassium channels"/>
    <property type="match status" value="1"/>
</dbReference>
<dbReference type="PANTHER" id="PTHR10037:SF62">
    <property type="entry name" value="SODIUM CHANNEL PROTEIN 60E"/>
    <property type="match status" value="1"/>
</dbReference>
<feature type="non-terminal residue" evidence="7">
    <location>
        <position position="1"/>
    </location>
</feature>
<accession>A0ABN8SWQ7</accession>
<dbReference type="InterPro" id="IPR027359">
    <property type="entry name" value="Volt_channel_dom_sf"/>
</dbReference>
<evidence type="ECO:0000256" key="1">
    <source>
        <dbReference type="ARBA" id="ARBA00004141"/>
    </source>
</evidence>
<keyword evidence="2 5" id="KW-0812">Transmembrane</keyword>
<keyword evidence="4 5" id="KW-0472">Membrane</keyword>
<comment type="subcellular location">
    <subcellularLocation>
        <location evidence="1">Membrane</location>
        <topology evidence="1">Multi-pass membrane protein</topology>
    </subcellularLocation>
</comment>
<dbReference type="Gene3D" id="1.20.120.350">
    <property type="entry name" value="Voltage-gated potassium channels. Chain C"/>
    <property type="match status" value="1"/>
</dbReference>
<feature type="domain" description="Ion transport" evidence="6">
    <location>
        <begin position="238"/>
        <end position="390"/>
    </location>
</feature>
<evidence type="ECO:0000256" key="3">
    <source>
        <dbReference type="ARBA" id="ARBA00022989"/>
    </source>
</evidence>
<evidence type="ECO:0000313" key="7">
    <source>
        <dbReference type="EMBL" id="CAH3195691.1"/>
    </source>
</evidence>
<dbReference type="Proteomes" id="UP001159427">
    <property type="component" value="Unassembled WGS sequence"/>
</dbReference>
<dbReference type="PANTHER" id="PTHR10037">
    <property type="entry name" value="VOLTAGE-GATED CATION CHANNEL CALCIUM AND SODIUM"/>
    <property type="match status" value="1"/>
</dbReference>
<proteinExistence type="predicted"/>
<dbReference type="Pfam" id="PF00520">
    <property type="entry name" value="Ion_trans"/>
    <property type="match status" value="1"/>
</dbReference>
<organism evidence="7 8">
    <name type="scientific">Porites evermanni</name>
    <dbReference type="NCBI Taxonomy" id="104178"/>
    <lineage>
        <taxon>Eukaryota</taxon>
        <taxon>Metazoa</taxon>
        <taxon>Cnidaria</taxon>
        <taxon>Anthozoa</taxon>
        <taxon>Hexacorallia</taxon>
        <taxon>Scleractinia</taxon>
        <taxon>Fungiina</taxon>
        <taxon>Poritidae</taxon>
        <taxon>Porites</taxon>
    </lineage>
</organism>
<sequence length="467" mass="53200">LIARVRIVHVCYSVQVLAHTAAIVMFTLLVNATTMKKLLDKLGMSEISDSKKIAMANAVRQVQESNQRTLTMLKADRFLADADWDMAERDCEMGNPYVEIDDGEHAEETPLLVRLSTCPNCESSVPNEPSPKEFAEMANDGRVRLIKALKVSYWKQFEHGMLSREAVQALINLADTAMDEEESFIEVDDLQPYWRVPPSLQKLKDKLEQMKHHKPAERVPTPNNKILSFMYSVAVHVSFDIVMNTLIIINMVPIILELASDDDAPYMNTLNVINYVYCTIYVGEAAWKVCSNIITPTKGAVTSTDKMHVTILAFRRYYFKDYWNLLDLFIVILSLIDIIIDQAVEEGTGNFSPSILKVAKVFRVLRMGRLLRLFKAVLPKLIDSVNNIINRQLSFGYDVGKGYIIAEEEIIKLIDHMVVDKRIAKDLKQRSEQNRLNVVKSLGKQARLQRYSSLSRFTFLTSATRRS</sequence>
<reference evidence="7 8" key="1">
    <citation type="submission" date="2022-05" db="EMBL/GenBank/DDBJ databases">
        <authorList>
            <consortium name="Genoscope - CEA"/>
            <person name="William W."/>
        </authorList>
    </citation>
    <scope>NUCLEOTIDE SEQUENCE [LARGE SCALE GENOMIC DNA]</scope>
</reference>
<keyword evidence="3 5" id="KW-1133">Transmembrane helix</keyword>
<name>A0ABN8SWQ7_9CNID</name>
<comment type="caution">
    <text evidence="7">The sequence shown here is derived from an EMBL/GenBank/DDBJ whole genome shotgun (WGS) entry which is preliminary data.</text>
</comment>
<gene>
    <name evidence="7" type="ORF">PEVE_00030808</name>
</gene>
<evidence type="ECO:0000256" key="5">
    <source>
        <dbReference type="SAM" id="Phobius"/>
    </source>
</evidence>
<evidence type="ECO:0000313" key="8">
    <source>
        <dbReference type="Proteomes" id="UP001159427"/>
    </source>
</evidence>
<evidence type="ECO:0000256" key="4">
    <source>
        <dbReference type="ARBA" id="ARBA00023136"/>
    </source>
</evidence>
<evidence type="ECO:0000256" key="2">
    <source>
        <dbReference type="ARBA" id="ARBA00022692"/>
    </source>
</evidence>
<protein>
    <recommendedName>
        <fullName evidence="6">Ion transport domain-containing protein</fullName>
    </recommendedName>
</protein>
<dbReference type="InterPro" id="IPR043203">
    <property type="entry name" value="VGCC_Ca_Na"/>
</dbReference>
<evidence type="ECO:0000259" key="6">
    <source>
        <dbReference type="Pfam" id="PF00520"/>
    </source>
</evidence>